<dbReference type="AlphaFoldDB" id="A0A9R1WBX2"/>
<organism evidence="1 2">
    <name type="scientific">Lactuca sativa</name>
    <name type="common">Garden lettuce</name>
    <dbReference type="NCBI Taxonomy" id="4236"/>
    <lineage>
        <taxon>Eukaryota</taxon>
        <taxon>Viridiplantae</taxon>
        <taxon>Streptophyta</taxon>
        <taxon>Embryophyta</taxon>
        <taxon>Tracheophyta</taxon>
        <taxon>Spermatophyta</taxon>
        <taxon>Magnoliopsida</taxon>
        <taxon>eudicotyledons</taxon>
        <taxon>Gunneridae</taxon>
        <taxon>Pentapetalae</taxon>
        <taxon>asterids</taxon>
        <taxon>campanulids</taxon>
        <taxon>Asterales</taxon>
        <taxon>Asteraceae</taxon>
        <taxon>Cichorioideae</taxon>
        <taxon>Cichorieae</taxon>
        <taxon>Lactucinae</taxon>
        <taxon>Lactuca</taxon>
    </lineage>
</organism>
<accession>A0A9R1WBX2</accession>
<name>A0A9R1WBX2_LACSA</name>
<proteinExistence type="predicted"/>
<evidence type="ECO:0000313" key="2">
    <source>
        <dbReference type="Proteomes" id="UP000235145"/>
    </source>
</evidence>
<gene>
    <name evidence="1" type="ORF">LSAT_V11C300138910</name>
</gene>
<reference evidence="1 2" key="1">
    <citation type="journal article" date="2017" name="Nat. Commun.">
        <title>Genome assembly with in vitro proximity ligation data and whole-genome triplication in lettuce.</title>
        <authorList>
            <person name="Reyes-Chin-Wo S."/>
            <person name="Wang Z."/>
            <person name="Yang X."/>
            <person name="Kozik A."/>
            <person name="Arikit S."/>
            <person name="Song C."/>
            <person name="Xia L."/>
            <person name="Froenicke L."/>
            <person name="Lavelle D.O."/>
            <person name="Truco M.J."/>
            <person name="Xia R."/>
            <person name="Zhu S."/>
            <person name="Xu C."/>
            <person name="Xu H."/>
            <person name="Xu X."/>
            <person name="Cox K."/>
            <person name="Korf I."/>
            <person name="Meyers B.C."/>
            <person name="Michelmore R.W."/>
        </authorList>
    </citation>
    <scope>NUCLEOTIDE SEQUENCE [LARGE SCALE GENOMIC DNA]</scope>
    <source>
        <strain evidence="2">cv. Salinas</strain>
        <tissue evidence="1">Seedlings</tissue>
    </source>
</reference>
<evidence type="ECO:0000313" key="1">
    <source>
        <dbReference type="EMBL" id="KAJ0219645.1"/>
    </source>
</evidence>
<dbReference type="Proteomes" id="UP000235145">
    <property type="component" value="Unassembled WGS sequence"/>
</dbReference>
<dbReference type="EMBL" id="NBSK02000003">
    <property type="protein sequence ID" value="KAJ0219645.1"/>
    <property type="molecule type" value="Genomic_DNA"/>
</dbReference>
<protein>
    <submittedName>
        <fullName evidence="1">Uncharacterized protein</fullName>
    </submittedName>
</protein>
<sequence length="113" mass="13302">MNVRAKIGKQEEQIFCFGRLQRHTEKSLSRLHHALNYDCQTWLDRIGNERWTRSCFHVVRYNIITSNSADFVNALSRDASKLPIIILIDFFSATMQQWWCHRCNVGGKCFPIL</sequence>
<keyword evidence="2" id="KW-1185">Reference proteome</keyword>
<comment type="caution">
    <text evidence="1">The sequence shown here is derived from an EMBL/GenBank/DDBJ whole genome shotgun (WGS) entry which is preliminary data.</text>
</comment>